<dbReference type="Pfam" id="PF01288">
    <property type="entry name" value="HPPK"/>
    <property type="match status" value="1"/>
</dbReference>
<dbReference type="GO" id="GO:0016301">
    <property type="term" value="F:kinase activity"/>
    <property type="evidence" value="ECO:0007669"/>
    <property type="project" value="UniProtKB-KW"/>
</dbReference>
<reference evidence="10 11" key="1">
    <citation type="submission" date="2016-10" db="EMBL/GenBank/DDBJ databases">
        <authorList>
            <person name="de Groot N.N."/>
        </authorList>
    </citation>
    <scope>NUCLEOTIDE SEQUENCE [LARGE SCALE GENOMIC DNA]</scope>
    <source>
        <strain evidence="10 11">DSM 23995</strain>
    </source>
</reference>
<dbReference type="PANTHER" id="PTHR43071">
    <property type="entry name" value="2-AMINO-4-HYDROXY-6-HYDROXYMETHYLDIHYDROPTERIDINE PYROPHOSPHOKINASE"/>
    <property type="match status" value="1"/>
</dbReference>
<dbReference type="EC" id="2.7.6.3" evidence="3"/>
<keyword evidence="8" id="KW-0289">Folate biosynthesis</keyword>
<keyword evidence="4" id="KW-0808">Transferase</keyword>
<accession>A0A1I2FER7</accession>
<dbReference type="PROSITE" id="PS00794">
    <property type="entry name" value="HPPK"/>
    <property type="match status" value="1"/>
</dbReference>
<evidence type="ECO:0000256" key="7">
    <source>
        <dbReference type="ARBA" id="ARBA00022840"/>
    </source>
</evidence>
<dbReference type="Proteomes" id="UP000199516">
    <property type="component" value="Unassembled WGS sequence"/>
</dbReference>
<evidence type="ECO:0000313" key="10">
    <source>
        <dbReference type="EMBL" id="SFF03912.1"/>
    </source>
</evidence>
<evidence type="ECO:0000256" key="1">
    <source>
        <dbReference type="ARBA" id="ARBA00000198"/>
    </source>
</evidence>
<comment type="pathway">
    <text evidence="2">Cofactor biosynthesis; tetrahydrofolate biosynthesis; 2-amino-4-hydroxy-6-hydroxymethyl-7,8-dihydropteridine diphosphate from 7,8-dihydroneopterin triphosphate: step 4/4.</text>
</comment>
<evidence type="ECO:0000256" key="2">
    <source>
        <dbReference type="ARBA" id="ARBA00005051"/>
    </source>
</evidence>
<comment type="catalytic activity">
    <reaction evidence="1">
        <text>6-hydroxymethyl-7,8-dihydropterin + ATP = (7,8-dihydropterin-6-yl)methyl diphosphate + AMP + H(+)</text>
        <dbReference type="Rhea" id="RHEA:11412"/>
        <dbReference type="ChEBI" id="CHEBI:15378"/>
        <dbReference type="ChEBI" id="CHEBI:30616"/>
        <dbReference type="ChEBI" id="CHEBI:44841"/>
        <dbReference type="ChEBI" id="CHEBI:72950"/>
        <dbReference type="ChEBI" id="CHEBI:456215"/>
        <dbReference type="EC" id="2.7.6.3"/>
    </reaction>
</comment>
<dbReference type="GO" id="GO:0003848">
    <property type="term" value="F:2-amino-4-hydroxy-6-hydroxymethyldihydropteridine diphosphokinase activity"/>
    <property type="evidence" value="ECO:0007669"/>
    <property type="project" value="UniProtKB-EC"/>
</dbReference>
<organism evidence="10 11">
    <name type="scientific">Alteribacillus iranensis</name>
    <dbReference type="NCBI Taxonomy" id="930128"/>
    <lineage>
        <taxon>Bacteria</taxon>
        <taxon>Bacillati</taxon>
        <taxon>Bacillota</taxon>
        <taxon>Bacilli</taxon>
        <taxon>Bacillales</taxon>
        <taxon>Bacillaceae</taxon>
        <taxon>Alteribacillus</taxon>
    </lineage>
</organism>
<dbReference type="NCBIfam" id="TIGR01498">
    <property type="entry name" value="folK"/>
    <property type="match status" value="1"/>
</dbReference>
<dbReference type="RefSeq" id="WP_091664089.1">
    <property type="nucleotide sequence ID" value="NZ_FONT01000011.1"/>
</dbReference>
<dbReference type="GO" id="GO:0046654">
    <property type="term" value="P:tetrahydrofolate biosynthetic process"/>
    <property type="evidence" value="ECO:0007669"/>
    <property type="project" value="UniProtKB-UniPathway"/>
</dbReference>
<dbReference type="OrthoDB" id="9808041at2"/>
<evidence type="ECO:0000256" key="3">
    <source>
        <dbReference type="ARBA" id="ARBA00013253"/>
    </source>
</evidence>
<gene>
    <name evidence="10" type="ORF">SAMN05192532_11157</name>
</gene>
<name>A0A1I2FER7_9BACI</name>
<evidence type="ECO:0000256" key="5">
    <source>
        <dbReference type="ARBA" id="ARBA00022741"/>
    </source>
</evidence>
<dbReference type="GO" id="GO:0046656">
    <property type="term" value="P:folic acid biosynthetic process"/>
    <property type="evidence" value="ECO:0007669"/>
    <property type="project" value="UniProtKB-KW"/>
</dbReference>
<dbReference type="InterPro" id="IPR000550">
    <property type="entry name" value="Hppk"/>
</dbReference>
<dbReference type="EMBL" id="FONT01000011">
    <property type="protein sequence ID" value="SFF03912.1"/>
    <property type="molecule type" value="Genomic_DNA"/>
</dbReference>
<evidence type="ECO:0000256" key="6">
    <source>
        <dbReference type="ARBA" id="ARBA00022777"/>
    </source>
</evidence>
<sequence>MKRVFLSLGSNVGDRERYLHQAIEHLASRESIKISQVSSIYETRPVGVTDQPEFLNMVIEISTSLTPQILLQTTQRIERNLNRIRDRRWGPRTIDLDILLFNDENIRMTDLSIPHPRMCERAFVMVPLCEIASNVTYPMDNKTIRELAASLPISEKDGVRLWKKYTWPADTEIGRTHRRVQ</sequence>
<keyword evidence="6 10" id="KW-0418">Kinase</keyword>
<dbReference type="SUPFAM" id="SSF55083">
    <property type="entry name" value="6-hydroxymethyl-7,8-dihydropterin pyrophosphokinase, HPPK"/>
    <property type="match status" value="1"/>
</dbReference>
<proteinExistence type="predicted"/>
<keyword evidence="7" id="KW-0067">ATP-binding</keyword>
<keyword evidence="11" id="KW-1185">Reference proteome</keyword>
<dbReference type="GO" id="GO:0005524">
    <property type="term" value="F:ATP binding"/>
    <property type="evidence" value="ECO:0007669"/>
    <property type="project" value="UniProtKB-KW"/>
</dbReference>
<dbReference type="PANTHER" id="PTHR43071:SF1">
    <property type="entry name" value="2-AMINO-4-HYDROXY-6-HYDROXYMETHYLDIHYDROPTERIDINE PYROPHOSPHOKINASE"/>
    <property type="match status" value="1"/>
</dbReference>
<dbReference type="STRING" id="930128.SAMN05192532_11157"/>
<evidence type="ECO:0000256" key="4">
    <source>
        <dbReference type="ARBA" id="ARBA00022679"/>
    </source>
</evidence>
<dbReference type="AlphaFoldDB" id="A0A1I2FER7"/>
<dbReference type="UniPathway" id="UPA00077">
    <property type="reaction ID" value="UER00155"/>
</dbReference>
<evidence type="ECO:0000256" key="8">
    <source>
        <dbReference type="ARBA" id="ARBA00022909"/>
    </source>
</evidence>
<evidence type="ECO:0000259" key="9">
    <source>
        <dbReference type="PROSITE" id="PS00794"/>
    </source>
</evidence>
<evidence type="ECO:0000313" key="11">
    <source>
        <dbReference type="Proteomes" id="UP000199516"/>
    </source>
</evidence>
<dbReference type="InterPro" id="IPR035907">
    <property type="entry name" value="Hppk_sf"/>
</dbReference>
<dbReference type="CDD" id="cd00483">
    <property type="entry name" value="HPPK"/>
    <property type="match status" value="1"/>
</dbReference>
<dbReference type="Gene3D" id="3.30.70.560">
    <property type="entry name" value="7,8-Dihydro-6-hydroxymethylpterin-pyrophosphokinase HPPK"/>
    <property type="match status" value="1"/>
</dbReference>
<protein>
    <recommendedName>
        <fullName evidence="3">2-amino-4-hydroxy-6-hydroxymethyldihydropteridine diphosphokinase</fullName>
        <ecNumber evidence="3">2.7.6.3</ecNumber>
    </recommendedName>
</protein>
<feature type="domain" description="7,8-dihydro-6-hydroxymethylpterin-pyrophosphokinase" evidence="9">
    <location>
        <begin position="88"/>
        <end position="99"/>
    </location>
</feature>
<keyword evidence="5" id="KW-0547">Nucleotide-binding</keyword>